<dbReference type="EMBL" id="BAABCX010000003">
    <property type="protein sequence ID" value="GAA3543427.1"/>
    <property type="molecule type" value="Genomic_DNA"/>
</dbReference>
<accession>A0ABP6W2C5</accession>
<dbReference type="PROSITE" id="PS51273">
    <property type="entry name" value="GATASE_TYPE_1"/>
    <property type="match status" value="1"/>
</dbReference>
<dbReference type="Pfam" id="PF00117">
    <property type="entry name" value="GATase"/>
    <property type="match status" value="1"/>
</dbReference>
<dbReference type="CDD" id="cd01741">
    <property type="entry name" value="GATase1_1"/>
    <property type="match status" value="1"/>
</dbReference>
<dbReference type="PANTHER" id="PTHR42695:SF5">
    <property type="entry name" value="GLUTAMINE AMIDOTRANSFERASE YLR126C-RELATED"/>
    <property type="match status" value="1"/>
</dbReference>
<dbReference type="InterPro" id="IPR029062">
    <property type="entry name" value="Class_I_gatase-like"/>
</dbReference>
<dbReference type="InterPro" id="IPR017926">
    <property type="entry name" value="GATASE"/>
</dbReference>
<proteinExistence type="predicted"/>
<dbReference type="PANTHER" id="PTHR42695">
    <property type="entry name" value="GLUTAMINE AMIDOTRANSFERASE YLR126C-RELATED"/>
    <property type="match status" value="1"/>
</dbReference>
<keyword evidence="2" id="KW-0315">Glutamine amidotransferase</keyword>
<feature type="domain" description="Glutamine amidotransferase" evidence="1">
    <location>
        <begin position="22"/>
        <end position="171"/>
    </location>
</feature>
<comment type="caution">
    <text evidence="2">The sequence shown here is derived from an EMBL/GenBank/DDBJ whole genome shotgun (WGS) entry which is preliminary data.</text>
</comment>
<gene>
    <name evidence="2" type="ORF">GCM10022394_24260</name>
</gene>
<organism evidence="2 3">
    <name type="scientific">Zobellella aerophila</name>
    <dbReference type="NCBI Taxonomy" id="870480"/>
    <lineage>
        <taxon>Bacteria</taxon>
        <taxon>Pseudomonadati</taxon>
        <taxon>Pseudomonadota</taxon>
        <taxon>Gammaproteobacteria</taxon>
        <taxon>Aeromonadales</taxon>
        <taxon>Aeromonadaceae</taxon>
        <taxon>Zobellella</taxon>
    </lineage>
</organism>
<evidence type="ECO:0000313" key="2">
    <source>
        <dbReference type="EMBL" id="GAA3543427.1"/>
    </source>
</evidence>
<dbReference type="Proteomes" id="UP001500795">
    <property type="component" value="Unassembled WGS sequence"/>
</dbReference>
<name>A0ABP6W2C5_9GAMM</name>
<evidence type="ECO:0000259" key="1">
    <source>
        <dbReference type="Pfam" id="PF00117"/>
    </source>
</evidence>
<sequence length="244" mass="26962">MNISRAVALIHAETDLPGSLPELLSELGITLDVISVNDVLPAPSELELLFVMGSIESAYDDSLPWMAKEVAWLRQVVDSGVPVLGICFGSQLLARLLGGSVSRNRQPEIGWCHIDTPDDGWSHQGPWLNFHFDAFIAPPGATLLGKTELAQQAFRHGKVMGVQFHPEITVDMFDTWTAGWRQTGEGRRFLEKVGDLPDRLRREIEQRQPENRANLSRLLQDFLQSLGAVGAGMEPNCVQTPVSQ</sequence>
<protein>
    <submittedName>
        <fullName evidence="2">Type 1 glutamine amidotransferase</fullName>
    </submittedName>
</protein>
<dbReference type="Gene3D" id="3.40.50.880">
    <property type="match status" value="1"/>
</dbReference>
<evidence type="ECO:0000313" key="3">
    <source>
        <dbReference type="Proteomes" id="UP001500795"/>
    </source>
</evidence>
<keyword evidence="3" id="KW-1185">Reference proteome</keyword>
<dbReference type="RefSeq" id="WP_344958360.1">
    <property type="nucleotide sequence ID" value="NZ_BAABCX010000003.1"/>
</dbReference>
<reference evidence="3" key="1">
    <citation type="journal article" date="2019" name="Int. J. Syst. Evol. Microbiol.">
        <title>The Global Catalogue of Microorganisms (GCM) 10K type strain sequencing project: providing services to taxonomists for standard genome sequencing and annotation.</title>
        <authorList>
            <consortium name="The Broad Institute Genomics Platform"/>
            <consortium name="The Broad Institute Genome Sequencing Center for Infectious Disease"/>
            <person name="Wu L."/>
            <person name="Ma J."/>
        </authorList>
    </citation>
    <scope>NUCLEOTIDE SEQUENCE [LARGE SCALE GENOMIC DNA]</scope>
    <source>
        <strain evidence="3">JCM 17110</strain>
    </source>
</reference>
<dbReference type="InterPro" id="IPR044992">
    <property type="entry name" value="ChyE-like"/>
</dbReference>
<dbReference type="SUPFAM" id="SSF52317">
    <property type="entry name" value="Class I glutamine amidotransferase-like"/>
    <property type="match status" value="1"/>
</dbReference>